<dbReference type="Pfam" id="PF00085">
    <property type="entry name" value="Thioredoxin"/>
    <property type="match status" value="1"/>
</dbReference>
<accession>A0AAF0AWU3</accession>
<dbReference type="GeneID" id="80876207"/>
<dbReference type="RefSeq" id="XP_056037926.1">
    <property type="nucleotide sequence ID" value="XM_056181518.1"/>
</dbReference>
<organism evidence="3 4">
    <name type="scientific">Schizosaccharomyces osmophilus</name>
    <dbReference type="NCBI Taxonomy" id="2545709"/>
    <lineage>
        <taxon>Eukaryota</taxon>
        <taxon>Fungi</taxon>
        <taxon>Dikarya</taxon>
        <taxon>Ascomycota</taxon>
        <taxon>Taphrinomycotina</taxon>
        <taxon>Schizosaccharomycetes</taxon>
        <taxon>Schizosaccharomycetales</taxon>
        <taxon>Schizosaccharomycetaceae</taxon>
        <taxon>Schizosaccharomyces</taxon>
    </lineage>
</organism>
<dbReference type="GO" id="GO:0005788">
    <property type="term" value="C:endoplasmic reticulum lumen"/>
    <property type="evidence" value="ECO:0007669"/>
    <property type="project" value="TreeGrafter"/>
</dbReference>
<dbReference type="Proteomes" id="UP001212411">
    <property type="component" value="Chromosome 2"/>
</dbReference>
<gene>
    <name evidence="3" type="primary">mpd1</name>
    <name evidence="3" type="ORF">SOMG_02727</name>
</gene>
<dbReference type="PANTHER" id="PTHR45815">
    <property type="entry name" value="PROTEIN DISULFIDE-ISOMERASE A6"/>
    <property type="match status" value="1"/>
</dbReference>
<dbReference type="Gene3D" id="3.40.30.10">
    <property type="entry name" value="Glutaredoxin"/>
    <property type="match status" value="1"/>
</dbReference>
<proteinExistence type="predicted"/>
<dbReference type="KEGG" id="som:SOMG_02727"/>
<dbReference type="PROSITE" id="PS00194">
    <property type="entry name" value="THIOREDOXIN_1"/>
    <property type="match status" value="1"/>
</dbReference>
<dbReference type="InterPro" id="IPR013766">
    <property type="entry name" value="Thioredoxin_domain"/>
</dbReference>
<dbReference type="AlphaFoldDB" id="A0AAF0AWU3"/>
<dbReference type="EMBL" id="CP115612">
    <property type="protein sequence ID" value="WBW73683.1"/>
    <property type="molecule type" value="Genomic_DNA"/>
</dbReference>
<dbReference type="InterPro" id="IPR036249">
    <property type="entry name" value="Thioredoxin-like_sf"/>
</dbReference>
<evidence type="ECO:0000313" key="3">
    <source>
        <dbReference type="EMBL" id="WBW73683.1"/>
    </source>
</evidence>
<dbReference type="SUPFAM" id="SSF52833">
    <property type="entry name" value="Thioredoxin-like"/>
    <property type="match status" value="1"/>
</dbReference>
<name>A0AAF0AWU3_9SCHI</name>
<dbReference type="GO" id="GO:0015035">
    <property type="term" value="F:protein-disulfide reductase activity"/>
    <property type="evidence" value="ECO:0007669"/>
    <property type="project" value="TreeGrafter"/>
</dbReference>
<keyword evidence="4" id="KW-1185">Reference proteome</keyword>
<feature type="chain" id="PRO_5042251898" evidence="1">
    <location>
        <begin position="22"/>
        <end position="363"/>
    </location>
</feature>
<feature type="signal peptide" evidence="1">
    <location>
        <begin position="1"/>
        <end position="21"/>
    </location>
</feature>
<evidence type="ECO:0000256" key="1">
    <source>
        <dbReference type="SAM" id="SignalP"/>
    </source>
</evidence>
<protein>
    <submittedName>
        <fullName evidence="3">Thioredoxin family protein Mpd1</fullName>
    </submittedName>
</protein>
<feature type="domain" description="Thioredoxin" evidence="2">
    <location>
        <begin position="16"/>
        <end position="141"/>
    </location>
</feature>
<reference evidence="3 4" key="1">
    <citation type="journal article" date="2023" name="G3 (Bethesda)">
        <title>A high-quality reference genome for the fission yeast Schizosaccharomyces osmophilus.</title>
        <authorList>
            <person name="Jia G.S."/>
            <person name="Zhang W.C."/>
            <person name="Liang Y."/>
            <person name="Liu X.H."/>
            <person name="Rhind N."/>
            <person name="Pidoux A."/>
            <person name="Brysch-Herzberg M."/>
            <person name="Du L.L."/>
        </authorList>
    </citation>
    <scope>NUCLEOTIDE SEQUENCE [LARGE SCALE GENOMIC DNA]</scope>
    <source>
        <strain evidence="3 4">CBS 15793</strain>
    </source>
</reference>
<sequence>MHIKISTWLLFFFFFFSLSFAASSIFGPNTVELGTKTLSKFVHQRGPTFVVFYAPWCGYCKKLGPVFSKLSNKLYNLVPFAAVNCDLESNRQICARYEVQGFPSIKFLFPSPLQPSTVFSANYEGDRSYANMYKFVSQNYPVTITPIRNDPQMRKYLNSRNNVTKVILLTEKSKATITYKTLANHFSKLPFSICSPDKVSLDSIGIDPKEISEFPTLLLQHPGQKYPIIYRGSMERDAIKVFVEQQLKEFSFSEYLESFCTRQNCLLHFYENEHEKEAFPVDDITKKYPKLRLVSLPASSVSSELFRKSLDLGYSDAVLINLLKSHYLAKPFGTHVLLWLDDIKVGQAGSLTSLPNNFIQSIS</sequence>
<dbReference type="PROSITE" id="PS51352">
    <property type="entry name" value="THIOREDOXIN_2"/>
    <property type="match status" value="1"/>
</dbReference>
<keyword evidence="1" id="KW-0732">Signal</keyword>
<dbReference type="InterPro" id="IPR017937">
    <property type="entry name" value="Thioredoxin_CS"/>
</dbReference>
<dbReference type="PANTHER" id="PTHR45815:SF3">
    <property type="entry name" value="PROTEIN DISULFIDE-ISOMERASE A6"/>
    <property type="match status" value="1"/>
</dbReference>
<dbReference type="GO" id="GO:0034976">
    <property type="term" value="P:response to endoplasmic reticulum stress"/>
    <property type="evidence" value="ECO:0007669"/>
    <property type="project" value="TreeGrafter"/>
</dbReference>
<evidence type="ECO:0000313" key="4">
    <source>
        <dbReference type="Proteomes" id="UP001212411"/>
    </source>
</evidence>
<evidence type="ECO:0000259" key="2">
    <source>
        <dbReference type="PROSITE" id="PS51352"/>
    </source>
</evidence>